<proteinExistence type="inferred from homology"/>
<evidence type="ECO:0000313" key="27">
    <source>
        <dbReference type="Ensembl" id="ENSPNAP00000068349.1"/>
    </source>
</evidence>
<dbReference type="Proteomes" id="UP001501920">
    <property type="component" value="Chromosome 15"/>
</dbReference>
<evidence type="ECO:0000256" key="8">
    <source>
        <dbReference type="ARBA" id="ARBA00022692"/>
    </source>
</evidence>
<evidence type="ECO:0000256" key="18">
    <source>
        <dbReference type="ARBA" id="ARBA00023157"/>
    </source>
</evidence>
<dbReference type="FunFam" id="2.60.40.420:FF:000033">
    <property type="entry name" value="Ceruloplasmin"/>
    <property type="match status" value="1"/>
</dbReference>
<dbReference type="EC" id="1.16.3.1" evidence="3"/>
<dbReference type="PROSITE" id="PS51257">
    <property type="entry name" value="PROKAR_LIPOPROTEIN"/>
    <property type="match status" value="1"/>
</dbReference>
<dbReference type="FunFam" id="2.60.40.420:FF:000009">
    <property type="entry name" value="Ceruloplasmin"/>
    <property type="match status" value="1"/>
</dbReference>
<dbReference type="GO" id="GO:0006826">
    <property type="term" value="P:iron ion transport"/>
    <property type="evidence" value="ECO:0007669"/>
    <property type="project" value="UniProtKB-KW"/>
</dbReference>
<keyword evidence="15" id="KW-0408">Iron</keyword>
<sequence>MSQKNKMGRLWGNLFGFLCSVGTVSCITREYFIAIKEVRWDYAPSGMNLIQNKTLKEDEHARTFLEKGEQRIGHVYKKAVYQQYTDATFRQEIEKPKWLGYLGPLISAEEDDIVVVHLKNMATRAYSIHPHGMSYNKTNEGALYPDMSETSEKQDDSVAPGKTYSYIWPLDPSHAPGKDDSSCLTRVYHSHVNAPKDMASGLIGPLIICKKGTLDVHGDKSGDYLYTLMFTVSDENLSWYLDDNIKTFCTVPTKVKKDDEDFVESNKMHSINGYVFGNLPDLSMCMGNKIHWHLFGIGNEVDIHSAFFHGQILTNKRHHTDTVSLFPATFVNVEMEADNPGQWLLSCQVNDHLEGKAGHIFNMLPFGEVRQYYIAAEEVIWDYGPTQINQYTGIKLEDDSMADTFFDNRDDRIGGKYKKVQYVEYTDDTFTKRKERTPEEQHLGILGPIIRAEEEDTIKVTFRNKASRPYSIQAHGVQYSIEMDGTLYHNVLEGNSFLVTYKYEWVVPKGGGPTESDPDCLTYLYYSAVDPIRDTHSGLVGPLLICKSKTLKAGKQKNVKKEFHLIATVFDENLSWYLDENINRYAKKPKSVKKDDEDFELSNKMHSINGYMYGNLKGLTMCKEDKVSWHVSGLGSEGDIHGIYFQGNRFLYRGTRKDTITVFPHVSHTVIMEPDSMGQFQITCKTADDIHAGMSANYTVEKCSIFSRQSEMMLHQKKYYIAAVEMDWDYSPTRTWEEKMFHGLKDSPGNPFLKKEGKFIGSKYKKVLYREYTDETFKKPKERPADLEHLGIMGPMIHGNVGEKVKIVFKNMAKRPYSIHAHGIKTEIPQVIPTPPGQTQTYTWYIPKTAGPTEEQEECSVGAYYSTVDANKDLYSGLIGPLVICRKSLLRKLGLKKEIEEFALLFMVFNENESWYLDDNIKTHVKNPPSKLKEDEDFIESNKMHGINGLLYGNLPGLNMQVGDKVYWYLMGMGSEIDLHTAHFHGHSFDYKQSGVHRADVFDLFPGTFQTVVMRPQYPGTWLLHCHVYDHVLSGMEAIYTVLDKEEPASLLTQHQSTCQSPATFTREQDPEILKLLHLRQGLIPDSERALHPFPPENHGLGFRGTDSHPGRFTLGFKPIQRKLKFTA</sequence>
<dbReference type="GO" id="GO:0004322">
    <property type="term" value="F:ferroxidase activity"/>
    <property type="evidence" value="ECO:0007669"/>
    <property type="project" value="UniProtKB-EC"/>
</dbReference>
<dbReference type="InterPro" id="IPR002355">
    <property type="entry name" value="Cu_oxidase_Cu_BS"/>
</dbReference>
<dbReference type="PROSITE" id="PS00079">
    <property type="entry name" value="MULTICOPPER_OXIDASE1"/>
    <property type="match status" value="1"/>
</dbReference>
<comment type="function">
    <text evidence="22">Plasma membrane ferroxidase that mediates the extracellular conversion of ferrous/Fe(2+) iron into its ferric/Fe(3+) form. Couples ferroportin which specifically exports ferrous/Fe(2+) iron from cells to transferrin that only binds and shuttles extracellular ferric/Fe(3+) iron throughout the body. By helping iron transfer from cells to blood mainly contributes to dietary iron absorption by the intestinal epithelium and more generally regulates iron levels in the body.</text>
</comment>
<evidence type="ECO:0000256" key="21">
    <source>
        <dbReference type="ARBA" id="ARBA00048206"/>
    </source>
</evidence>
<dbReference type="InterPro" id="IPR048236">
    <property type="entry name" value="Ceruloplasmin-like_CuRO_5"/>
</dbReference>
<keyword evidence="11" id="KW-0677">Repeat</keyword>
<feature type="domain" description="Plastocyanin-like" evidence="25">
    <location>
        <begin position="945"/>
        <end position="1042"/>
    </location>
</feature>
<dbReference type="InterPro" id="IPR011706">
    <property type="entry name" value="Cu-oxidase_C"/>
</dbReference>
<organism evidence="27 28">
    <name type="scientific">Pygocentrus nattereri</name>
    <name type="common">Red-bellied piranha</name>
    <dbReference type="NCBI Taxonomy" id="42514"/>
    <lineage>
        <taxon>Eukaryota</taxon>
        <taxon>Metazoa</taxon>
        <taxon>Chordata</taxon>
        <taxon>Craniata</taxon>
        <taxon>Vertebrata</taxon>
        <taxon>Euteleostomi</taxon>
        <taxon>Actinopterygii</taxon>
        <taxon>Neopterygii</taxon>
        <taxon>Teleostei</taxon>
        <taxon>Ostariophysi</taxon>
        <taxon>Characiformes</taxon>
        <taxon>Characoidei</taxon>
        <taxon>Pygocentrus</taxon>
    </lineage>
</organism>
<dbReference type="Pfam" id="PF07732">
    <property type="entry name" value="Cu-oxidase_3"/>
    <property type="match status" value="3"/>
</dbReference>
<dbReference type="SUPFAM" id="SSF49503">
    <property type="entry name" value="Cupredoxins"/>
    <property type="match status" value="6"/>
</dbReference>
<evidence type="ECO:0000256" key="11">
    <source>
        <dbReference type="ARBA" id="ARBA00022737"/>
    </source>
</evidence>
<dbReference type="InterPro" id="IPR011707">
    <property type="entry name" value="Cu-oxidase-like_N"/>
</dbReference>
<dbReference type="InterPro" id="IPR045087">
    <property type="entry name" value="Cu-oxidase_fam"/>
</dbReference>
<evidence type="ECO:0000256" key="24">
    <source>
        <dbReference type="ARBA" id="ARBA00068243"/>
    </source>
</evidence>
<comment type="catalytic activity">
    <reaction evidence="21">
        <text>4 Fe(2+) + O2 + 4 H(+) = 4 Fe(3+) + 2 H2O</text>
        <dbReference type="Rhea" id="RHEA:11148"/>
        <dbReference type="ChEBI" id="CHEBI:15377"/>
        <dbReference type="ChEBI" id="CHEBI:15378"/>
        <dbReference type="ChEBI" id="CHEBI:15379"/>
        <dbReference type="ChEBI" id="CHEBI:29033"/>
        <dbReference type="ChEBI" id="CHEBI:29034"/>
        <dbReference type="EC" id="1.16.3.1"/>
    </reaction>
    <physiologicalReaction direction="left-to-right" evidence="21">
        <dbReference type="Rhea" id="RHEA:11149"/>
    </physiologicalReaction>
</comment>
<evidence type="ECO:0000256" key="10">
    <source>
        <dbReference type="ARBA" id="ARBA00022729"/>
    </source>
</evidence>
<comment type="subcellular location">
    <subcellularLocation>
        <location evidence="20">Basolateral cell membrane</location>
        <topology evidence="20">Single-pass type I membrane protein</topology>
    </subcellularLocation>
</comment>
<evidence type="ECO:0000256" key="23">
    <source>
        <dbReference type="ARBA" id="ARBA00065139"/>
    </source>
</evidence>
<dbReference type="CDD" id="cd04225">
    <property type="entry name" value="CuRO_5_ceruloplasmin"/>
    <property type="match status" value="1"/>
</dbReference>
<name>A0AAR2L0T5_PYGNA</name>
<dbReference type="FunFam" id="2.60.40.420:FF:000002">
    <property type="entry name" value="Hephaestin like 1"/>
    <property type="match status" value="1"/>
</dbReference>
<evidence type="ECO:0000313" key="28">
    <source>
        <dbReference type="Proteomes" id="UP001501920"/>
    </source>
</evidence>
<evidence type="ECO:0000256" key="2">
    <source>
        <dbReference type="ARBA" id="ARBA00010609"/>
    </source>
</evidence>
<accession>A0AAR2L0T5</accession>
<dbReference type="Gene3D" id="2.60.40.420">
    <property type="entry name" value="Cupredoxins - blue copper proteins"/>
    <property type="match status" value="3"/>
</dbReference>
<keyword evidence="13" id="KW-1133">Transmembrane helix</keyword>
<feature type="domain" description="Plastocyanin-like" evidence="26">
    <location>
        <begin position="445"/>
        <end position="545"/>
    </location>
</feature>
<evidence type="ECO:0000256" key="6">
    <source>
        <dbReference type="ARBA" id="ARBA00022496"/>
    </source>
</evidence>
<evidence type="ECO:0000256" key="5">
    <source>
        <dbReference type="ARBA" id="ARBA00022475"/>
    </source>
</evidence>
<evidence type="ECO:0000256" key="12">
    <source>
        <dbReference type="ARBA" id="ARBA00022837"/>
    </source>
</evidence>
<dbReference type="InterPro" id="IPR033138">
    <property type="entry name" value="Cu_oxidase_CS"/>
</dbReference>
<evidence type="ECO:0000256" key="17">
    <source>
        <dbReference type="ARBA" id="ARBA00023136"/>
    </source>
</evidence>
<keyword evidence="18" id="KW-1015">Disulfide bond</keyword>
<dbReference type="InterPro" id="IPR008972">
    <property type="entry name" value="Cupredoxin"/>
</dbReference>
<feature type="domain" description="Plastocyanin-like" evidence="25">
    <location>
        <begin position="316"/>
        <end position="355"/>
    </location>
</feature>
<reference evidence="27" key="3">
    <citation type="submission" date="2025-09" db="UniProtKB">
        <authorList>
            <consortium name="Ensembl"/>
        </authorList>
    </citation>
    <scope>IDENTIFICATION</scope>
</reference>
<keyword evidence="9" id="KW-0479">Metal-binding</keyword>
<evidence type="ECO:0000256" key="14">
    <source>
        <dbReference type="ARBA" id="ARBA00023002"/>
    </source>
</evidence>
<keyword evidence="14" id="KW-0560">Oxidoreductase</keyword>
<comment type="subunit">
    <text evidence="23">Part of a complex composed of SLC40A1/ferroportin, TF/transferrin and HEPH/hephaestin that transfers iron from cells to transferrin.</text>
</comment>
<comment type="similarity">
    <text evidence="2">Belongs to the multicopper oxidase family.</text>
</comment>
<protein>
    <recommendedName>
        <fullName evidence="24">Hephaestin</fullName>
        <ecNumber evidence="3">1.16.3.1</ecNumber>
    </recommendedName>
</protein>
<keyword evidence="19" id="KW-0325">Glycoprotein</keyword>
<keyword evidence="5" id="KW-1003">Cell membrane</keyword>
<keyword evidence="12" id="KW-0106">Calcium</keyword>
<evidence type="ECO:0000256" key="1">
    <source>
        <dbReference type="ARBA" id="ARBA00001935"/>
    </source>
</evidence>
<evidence type="ECO:0000256" key="13">
    <source>
        <dbReference type="ARBA" id="ARBA00022989"/>
    </source>
</evidence>
<evidence type="ECO:0000256" key="7">
    <source>
        <dbReference type="ARBA" id="ARBA00022553"/>
    </source>
</evidence>
<evidence type="ECO:0000256" key="22">
    <source>
        <dbReference type="ARBA" id="ARBA00054029"/>
    </source>
</evidence>
<keyword evidence="28" id="KW-1185">Reference proteome</keyword>
<dbReference type="PANTHER" id="PTHR11709">
    <property type="entry name" value="MULTI-COPPER OXIDASE"/>
    <property type="match status" value="1"/>
</dbReference>
<reference evidence="27" key="2">
    <citation type="submission" date="2025-08" db="UniProtKB">
        <authorList>
            <consortium name="Ensembl"/>
        </authorList>
    </citation>
    <scope>IDENTIFICATION</scope>
</reference>
<dbReference type="GO" id="GO:0005507">
    <property type="term" value="F:copper ion binding"/>
    <property type="evidence" value="ECO:0007669"/>
    <property type="project" value="InterPro"/>
</dbReference>
<keyword evidence="7" id="KW-0597">Phosphoprotein</keyword>
<keyword evidence="8" id="KW-0812">Transmembrane</keyword>
<feature type="domain" description="Plastocyanin-like" evidence="26">
    <location>
        <begin position="101"/>
        <end position="211"/>
    </location>
</feature>
<dbReference type="Pfam" id="PF07731">
    <property type="entry name" value="Cu-oxidase_2"/>
    <property type="match status" value="2"/>
</dbReference>
<evidence type="ECO:0000256" key="4">
    <source>
        <dbReference type="ARBA" id="ARBA00022448"/>
    </source>
</evidence>
<evidence type="ECO:0000256" key="3">
    <source>
        <dbReference type="ARBA" id="ARBA00013107"/>
    </source>
</evidence>
<dbReference type="PROSITE" id="PS00080">
    <property type="entry name" value="MULTICOPPER_OXIDASE2"/>
    <property type="match status" value="1"/>
</dbReference>
<keyword evidence="6" id="KW-0410">Iron transport</keyword>
<dbReference type="Ensembl" id="ENSPNAT00000068108.1">
    <property type="protein sequence ID" value="ENSPNAP00000068349.1"/>
    <property type="gene ID" value="ENSPNAG00000022380.2"/>
</dbReference>
<keyword evidence="17" id="KW-0472">Membrane</keyword>
<dbReference type="GO" id="GO:0016323">
    <property type="term" value="C:basolateral plasma membrane"/>
    <property type="evidence" value="ECO:0007669"/>
    <property type="project" value="UniProtKB-SubCell"/>
</dbReference>
<comment type="cofactor">
    <cofactor evidence="1">
        <name>Cu cation</name>
        <dbReference type="ChEBI" id="CHEBI:23378"/>
    </cofactor>
</comment>
<dbReference type="AlphaFoldDB" id="A0AAR2L0T5"/>
<dbReference type="PANTHER" id="PTHR11709:SF226">
    <property type="entry name" value="CERULOPLASMIN"/>
    <property type="match status" value="1"/>
</dbReference>
<dbReference type="FunFam" id="2.60.40.420:FF:000015">
    <property type="entry name" value="Ceruloplasmin"/>
    <property type="match status" value="1"/>
</dbReference>
<evidence type="ECO:0000256" key="19">
    <source>
        <dbReference type="ARBA" id="ARBA00023180"/>
    </source>
</evidence>
<evidence type="ECO:0000256" key="16">
    <source>
        <dbReference type="ARBA" id="ARBA00023065"/>
    </source>
</evidence>
<gene>
    <name evidence="27" type="primary">CP</name>
</gene>
<evidence type="ECO:0000259" key="26">
    <source>
        <dbReference type="Pfam" id="PF07732"/>
    </source>
</evidence>
<dbReference type="GeneTree" id="ENSGT00940000155866"/>
<evidence type="ECO:0000256" key="15">
    <source>
        <dbReference type="ARBA" id="ARBA00023004"/>
    </source>
</evidence>
<evidence type="ECO:0000259" key="25">
    <source>
        <dbReference type="Pfam" id="PF07731"/>
    </source>
</evidence>
<evidence type="ECO:0000256" key="20">
    <source>
        <dbReference type="ARBA" id="ARBA00023768"/>
    </source>
</evidence>
<keyword evidence="16" id="KW-0406">Ion transport</keyword>
<feature type="domain" description="Plastocyanin-like" evidence="26">
    <location>
        <begin position="792"/>
        <end position="851"/>
    </location>
</feature>
<reference evidence="27 28" key="1">
    <citation type="submission" date="2020-10" db="EMBL/GenBank/DDBJ databases">
        <title>Pygocentrus nattereri (red-bellied piranha) genome, fPygNat1, primary haplotype.</title>
        <authorList>
            <person name="Myers G."/>
            <person name="Meyer A."/>
            <person name="Karagic N."/>
            <person name="Pippel M."/>
            <person name="Winkler S."/>
            <person name="Tracey A."/>
            <person name="Wood J."/>
            <person name="Formenti G."/>
            <person name="Howe K."/>
            <person name="Fedrigo O."/>
            <person name="Jarvis E.D."/>
        </authorList>
    </citation>
    <scope>NUCLEOTIDE SEQUENCE [LARGE SCALE GENOMIC DNA]</scope>
</reference>
<keyword evidence="4" id="KW-0813">Transport</keyword>
<keyword evidence="10" id="KW-0732">Signal</keyword>
<evidence type="ECO:0000256" key="9">
    <source>
        <dbReference type="ARBA" id="ARBA00022723"/>
    </source>
</evidence>